<organism evidence="2 3">
    <name type="scientific">Pantoea allii</name>
    <dbReference type="NCBI Taxonomy" id="574096"/>
    <lineage>
        <taxon>Bacteria</taxon>
        <taxon>Pseudomonadati</taxon>
        <taxon>Pseudomonadota</taxon>
        <taxon>Gammaproteobacteria</taxon>
        <taxon>Enterobacterales</taxon>
        <taxon>Erwiniaceae</taxon>
        <taxon>Pantoea</taxon>
    </lineage>
</organism>
<dbReference type="RefSeq" id="WP_218995622.1">
    <property type="nucleotide sequence ID" value="NZ_JAHVXU010000004.1"/>
</dbReference>
<keyword evidence="3" id="KW-1185">Reference proteome</keyword>
<dbReference type="InterPro" id="IPR000259">
    <property type="entry name" value="Adhesion_dom_fimbrial"/>
</dbReference>
<accession>A0ABS6VFI2</accession>
<comment type="caution">
    <text evidence="2">The sequence shown here is derived from an EMBL/GenBank/DDBJ whole genome shotgun (WGS) entry which is preliminary data.</text>
</comment>
<name>A0ABS6VFI2_9GAMM</name>
<reference evidence="2 3" key="1">
    <citation type="submission" date="2021-07" db="EMBL/GenBank/DDBJ databases">
        <title>A novel phosphonate cluster across the Pantoea species complex is important for pathogenicity in onion.</title>
        <authorList>
            <person name="Zhao M."/>
            <person name="Stice S."/>
            <person name="Shin G.Y."/>
            <person name="Coutinho T."/>
            <person name="Gitaitis R."/>
            <person name="Kvitko B."/>
            <person name="Dutta B."/>
        </authorList>
    </citation>
    <scope>NUCLEOTIDE SEQUENCE [LARGE SCALE GENOMIC DNA]</scope>
    <source>
        <strain evidence="2 3">BD 382</strain>
    </source>
</reference>
<protein>
    <recommendedName>
        <fullName evidence="1">Fimbrial-type adhesion domain-containing protein</fullName>
    </recommendedName>
</protein>
<evidence type="ECO:0000259" key="1">
    <source>
        <dbReference type="Pfam" id="PF00419"/>
    </source>
</evidence>
<evidence type="ECO:0000313" key="3">
    <source>
        <dbReference type="Proteomes" id="UP001197236"/>
    </source>
</evidence>
<feature type="domain" description="Fimbrial-type adhesion" evidence="1">
    <location>
        <begin position="37"/>
        <end position="177"/>
    </location>
</feature>
<dbReference type="EMBL" id="JAHVXZ010000006">
    <property type="protein sequence ID" value="MBW1258072.1"/>
    <property type="molecule type" value="Genomic_DNA"/>
</dbReference>
<dbReference type="Pfam" id="PF00419">
    <property type="entry name" value="Fimbrial"/>
    <property type="match status" value="1"/>
</dbReference>
<sequence>MLRRNIILIRKFSLVYQSFFLILCMMHPAGATEQLLAFSGTLLESAAECTISGEGSVLVEFGEDVYINKINGVDYKKTKIPFKVDCSDVSSVKMLVHIDAAGNGMGCGKLLCTDHKGLGLKLYQDNKALDVGEKVTFVVSENHVALLLPNFYVVPTRLNDDDVLEAGEFTSIASVVLEAP</sequence>
<evidence type="ECO:0000313" key="2">
    <source>
        <dbReference type="EMBL" id="MBW1258072.1"/>
    </source>
</evidence>
<gene>
    <name evidence="2" type="ORF">KYI95_12875</name>
</gene>
<dbReference type="Proteomes" id="UP001197236">
    <property type="component" value="Unassembled WGS sequence"/>
</dbReference>
<proteinExistence type="predicted"/>